<dbReference type="EMBL" id="CAKOFQ010006870">
    <property type="protein sequence ID" value="CAH1978112.1"/>
    <property type="molecule type" value="Genomic_DNA"/>
</dbReference>
<organism evidence="1 2">
    <name type="scientific">Acanthoscelides obtectus</name>
    <name type="common">Bean weevil</name>
    <name type="synonym">Bruchus obtectus</name>
    <dbReference type="NCBI Taxonomy" id="200917"/>
    <lineage>
        <taxon>Eukaryota</taxon>
        <taxon>Metazoa</taxon>
        <taxon>Ecdysozoa</taxon>
        <taxon>Arthropoda</taxon>
        <taxon>Hexapoda</taxon>
        <taxon>Insecta</taxon>
        <taxon>Pterygota</taxon>
        <taxon>Neoptera</taxon>
        <taxon>Endopterygota</taxon>
        <taxon>Coleoptera</taxon>
        <taxon>Polyphaga</taxon>
        <taxon>Cucujiformia</taxon>
        <taxon>Chrysomeloidea</taxon>
        <taxon>Chrysomelidae</taxon>
        <taxon>Bruchinae</taxon>
        <taxon>Bruchini</taxon>
        <taxon>Acanthoscelides</taxon>
    </lineage>
</organism>
<dbReference type="AlphaFoldDB" id="A0A9P0KRE0"/>
<gene>
    <name evidence="1" type="ORF">ACAOBT_LOCUS13077</name>
</gene>
<keyword evidence="2" id="KW-1185">Reference proteome</keyword>
<sequence length="67" mass="7947">MRASEIKWLKTNERRTLHFSSFLLKIINTPGSPDSIRKRLIFRHSVHDINVRYLKKLTMPLHSSALF</sequence>
<accession>A0A9P0KRE0</accession>
<evidence type="ECO:0000313" key="2">
    <source>
        <dbReference type="Proteomes" id="UP001152888"/>
    </source>
</evidence>
<dbReference type="Proteomes" id="UP001152888">
    <property type="component" value="Unassembled WGS sequence"/>
</dbReference>
<comment type="caution">
    <text evidence="1">The sequence shown here is derived from an EMBL/GenBank/DDBJ whole genome shotgun (WGS) entry which is preliminary data.</text>
</comment>
<proteinExistence type="predicted"/>
<protein>
    <submittedName>
        <fullName evidence="1">Uncharacterized protein</fullName>
    </submittedName>
</protein>
<dbReference type="OrthoDB" id="6802987at2759"/>
<evidence type="ECO:0000313" key="1">
    <source>
        <dbReference type="EMBL" id="CAH1978112.1"/>
    </source>
</evidence>
<name>A0A9P0KRE0_ACAOB</name>
<reference evidence="1" key="1">
    <citation type="submission" date="2022-03" db="EMBL/GenBank/DDBJ databases">
        <authorList>
            <person name="Sayadi A."/>
        </authorList>
    </citation>
    <scope>NUCLEOTIDE SEQUENCE</scope>
</reference>